<evidence type="ECO:0000313" key="3">
    <source>
        <dbReference type="Proteomes" id="UP001273166"/>
    </source>
</evidence>
<dbReference type="EMBL" id="JAUDZG010000001">
    <property type="protein sequence ID" value="KAK3311696.1"/>
    <property type="molecule type" value="Genomic_DNA"/>
</dbReference>
<evidence type="ECO:0008006" key="4">
    <source>
        <dbReference type="Google" id="ProtNLM"/>
    </source>
</evidence>
<gene>
    <name evidence="2" type="ORF">B0T15DRAFT_83226</name>
</gene>
<feature type="compositionally biased region" description="Polar residues" evidence="1">
    <location>
        <begin position="42"/>
        <end position="69"/>
    </location>
</feature>
<keyword evidence="3" id="KW-1185">Reference proteome</keyword>
<proteinExistence type="predicted"/>
<organism evidence="2 3">
    <name type="scientific">Chaetomium strumarium</name>
    <dbReference type="NCBI Taxonomy" id="1170767"/>
    <lineage>
        <taxon>Eukaryota</taxon>
        <taxon>Fungi</taxon>
        <taxon>Dikarya</taxon>
        <taxon>Ascomycota</taxon>
        <taxon>Pezizomycotina</taxon>
        <taxon>Sordariomycetes</taxon>
        <taxon>Sordariomycetidae</taxon>
        <taxon>Sordariales</taxon>
        <taxon>Chaetomiaceae</taxon>
        <taxon>Chaetomium</taxon>
    </lineage>
</organism>
<accession>A0AAJ0H4L6</accession>
<reference evidence="2" key="1">
    <citation type="journal article" date="2023" name="Mol. Phylogenet. Evol.">
        <title>Genome-scale phylogeny and comparative genomics of the fungal order Sordariales.</title>
        <authorList>
            <person name="Hensen N."/>
            <person name="Bonometti L."/>
            <person name="Westerberg I."/>
            <person name="Brannstrom I.O."/>
            <person name="Guillou S."/>
            <person name="Cros-Aarteil S."/>
            <person name="Calhoun S."/>
            <person name="Haridas S."/>
            <person name="Kuo A."/>
            <person name="Mondo S."/>
            <person name="Pangilinan J."/>
            <person name="Riley R."/>
            <person name="LaButti K."/>
            <person name="Andreopoulos B."/>
            <person name="Lipzen A."/>
            <person name="Chen C."/>
            <person name="Yan M."/>
            <person name="Daum C."/>
            <person name="Ng V."/>
            <person name="Clum A."/>
            <person name="Steindorff A."/>
            <person name="Ohm R.A."/>
            <person name="Martin F."/>
            <person name="Silar P."/>
            <person name="Natvig D.O."/>
            <person name="Lalanne C."/>
            <person name="Gautier V."/>
            <person name="Ament-Velasquez S.L."/>
            <person name="Kruys A."/>
            <person name="Hutchinson M.I."/>
            <person name="Powell A.J."/>
            <person name="Barry K."/>
            <person name="Miller A.N."/>
            <person name="Grigoriev I.V."/>
            <person name="Debuchy R."/>
            <person name="Gladieux P."/>
            <person name="Hiltunen Thoren M."/>
            <person name="Johannesson H."/>
        </authorList>
    </citation>
    <scope>NUCLEOTIDE SEQUENCE</scope>
    <source>
        <strain evidence="2">CBS 333.67</strain>
    </source>
</reference>
<evidence type="ECO:0000256" key="1">
    <source>
        <dbReference type="SAM" id="MobiDB-lite"/>
    </source>
</evidence>
<protein>
    <recommendedName>
        <fullName evidence="4">F-box domain-containing protein</fullName>
    </recommendedName>
</protein>
<dbReference type="GeneID" id="87890193"/>
<dbReference type="AlphaFoldDB" id="A0AAJ0H4L6"/>
<evidence type="ECO:0000313" key="2">
    <source>
        <dbReference type="EMBL" id="KAK3311696.1"/>
    </source>
</evidence>
<comment type="caution">
    <text evidence="2">The sequence shown here is derived from an EMBL/GenBank/DDBJ whole genome shotgun (WGS) entry which is preliminary data.</text>
</comment>
<sequence length="272" mass="30567">MLSLGSISDLLKRSPRQRNAANDVAPERRDQPNINPADISIDATSGDESSLNKQSPLDHSGSPTSESTASALEALPAELRNQILSSVADIGVEELRALVRASPVFHEHYRLDRKALLSRALKSSLGNQLVDAYAVHTSVSLPTRRRKNISLEDLSLYMDKYHSLRNLSPDQLLSEINMDEADAIAMASFHLSIICPVVEQCAVLFLQHLDPSLHLDSLSWTKRARLLRALYRFELCRNLLRYVCGEDYEILDVFFCKLHPWEIEEIDCICSL</sequence>
<dbReference type="Proteomes" id="UP001273166">
    <property type="component" value="Unassembled WGS sequence"/>
</dbReference>
<name>A0AAJ0H4L6_9PEZI</name>
<dbReference type="RefSeq" id="XP_062727476.1">
    <property type="nucleotide sequence ID" value="XM_062871364.1"/>
</dbReference>
<feature type="region of interest" description="Disordered" evidence="1">
    <location>
        <begin position="1"/>
        <end position="69"/>
    </location>
</feature>
<reference evidence="2" key="2">
    <citation type="submission" date="2023-06" db="EMBL/GenBank/DDBJ databases">
        <authorList>
            <consortium name="Lawrence Berkeley National Laboratory"/>
            <person name="Mondo S.J."/>
            <person name="Hensen N."/>
            <person name="Bonometti L."/>
            <person name="Westerberg I."/>
            <person name="Brannstrom I.O."/>
            <person name="Guillou S."/>
            <person name="Cros-Aarteil S."/>
            <person name="Calhoun S."/>
            <person name="Haridas S."/>
            <person name="Kuo A."/>
            <person name="Pangilinan J."/>
            <person name="Riley R."/>
            <person name="Labutti K."/>
            <person name="Andreopoulos B."/>
            <person name="Lipzen A."/>
            <person name="Chen C."/>
            <person name="Yanf M."/>
            <person name="Daum C."/>
            <person name="Ng V."/>
            <person name="Clum A."/>
            <person name="Steindorff A."/>
            <person name="Ohm R."/>
            <person name="Martin F."/>
            <person name="Silar P."/>
            <person name="Natvig D."/>
            <person name="Lalanne C."/>
            <person name="Gautier V."/>
            <person name="Ament-Velasquez S.L."/>
            <person name="Kruys A."/>
            <person name="Hutchinson M.I."/>
            <person name="Powell A.J."/>
            <person name="Barry K."/>
            <person name="Miller A.N."/>
            <person name="Grigoriev I.V."/>
            <person name="Debuchy R."/>
            <person name="Gladieux P."/>
            <person name="Thoren M.H."/>
            <person name="Johannesson H."/>
        </authorList>
    </citation>
    <scope>NUCLEOTIDE SEQUENCE</scope>
    <source>
        <strain evidence="2">CBS 333.67</strain>
    </source>
</reference>